<dbReference type="PANTHER" id="PTHR30386:SF26">
    <property type="entry name" value="TRANSPORT PROTEIN COMB"/>
    <property type="match status" value="1"/>
</dbReference>
<dbReference type="GO" id="GO:0015031">
    <property type="term" value="P:protein transport"/>
    <property type="evidence" value="ECO:0007669"/>
    <property type="project" value="InterPro"/>
</dbReference>
<evidence type="ECO:0000256" key="8">
    <source>
        <dbReference type="ARBA" id="ARBA00023136"/>
    </source>
</evidence>
<name>S9TWJ9_MAGFU</name>
<dbReference type="Pfam" id="PF25994">
    <property type="entry name" value="HH_AprE"/>
    <property type="match status" value="1"/>
</dbReference>
<feature type="domain" description="AprE-like long alpha-helical hairpin" evidence="12">
    <location>
        <begin position="110"/>
        <end position="293"/>
    </location>
</feature>
<dbReference type="GO" id="GO:0005886">
    <property type="term" value="C:plasma membrane"/>
    <property type="evidence" value="ECO:0007669"/>
    <property type="project" value="UniProtKB-SubCell"/>
</dbReference>
<keyword evidence="7 9" id="KW-1133">Transmembrane helix</keyword>
<evidence type="ECO:0000259" key="13">
    <source>
        <dbReference type="Pfam" id="PF26002"/>
    </source>
</evidence>
<dbReference type="InterPro" id="IPR050739">
    <property type="entry name" value="MFP"/>
</dbReference>
<comment type="caution">
    <text evidence="14">The sequence shown here is derived from an EMBL/GenBank/DDBJ whole genome shotgun (WGS) entry which is preliminary data.</text>
</comment>
<reference evidence="14 15" key="1">
    <citation type="submission" date="2013-04" db="EMBL/GenBank/DDBJ databases">
        <authorList>
            <person name="Kuznetsov B."/>
            <person name="Ivanovsky R."/>
        </authorList>
    </citation>
    <scope>NUCLEOTIDE SEQUENCE [LARGE SCALE GENOMIC DNA]</scope>
    <source>
        <strain evidence="14 15">MGU-K5</strain>
    </source>
</reference>
<keyword evidence="6 9" id="KW-0812">Transmembrane</keyword>
<feature type="domain" description="AprE-like beta-barrel" evidence="13">
    <location>
        <begin position="337"/>
        <end position="423"/>
    </location>
</feature>
<evidence type="ECO:0000256" key="10">
    <source>
        <dbReference type="SAM" id="Coils"/>
    </source>
</evidence>
<dbReference type="STRING" id="1316936.K678_04306"/>
<dbReference type="PANTHER" id="PTHR30386">
    <property type="entry name" value="MEMBRANE FUSION SUBUNIT OF EMRAB-TOLC MULTIDRUG EFFLUX PUMP"/>
    <property type="match status" value="1"/>
</dbReference>
<proteinExistence type="inferred from homology"/>
<evidence type="ECO:0000256" key="9">
    <source>
        <dbReference type="RuleBase" id="RU365093"/>
    </source>
</evidence>
<sequence>MSSDSSAPEPDSASAPVPRRPRRGRAGFISRLEAPETYLWLITLIVIAVIVWASLTSVDRVVRVEGRIIPAGRSQSIQHLEGGIVAAIMVQEGAVVHKGAVLVVIDDTTAQTSLAETQGKLESLRIKAARLEAESRGLPTMKGGDILRRNADLAESEARLFATRRQKLEQETLIFEEQIRQRTAELREVEARQAKLQGELETARERNKLITGMASRNAASQLEVLDARSREQRLQTELSDAEGSRPKIMAAIAESQARRQEAQARYRAEAQNELSGVLVEIERMGNIITGQADRFIRTEVRAPVEGIVNRILSNTVGGVVKPGDTIIEITPSAEEVLVEARARPSDRGDLRVGLPAKVRVSAFDIGELGPLDGRVIEVSADTVPDGKGDPYYRVAIQVDQLPPSYSGKKIVPGMTITADVITGQRTIIRYITSPFTRFLFNAFRDAR</sequence>
<keyword evidence="4 9" id="KW-1003">Cell membrane</keyword>
<keyword evidence="5 9" id="KW-0997">Cell inner membrane</keyword>
<evidence type="ECO:0000256" key="7">
    <source>
        <dbReference type="ARBA" id="ARBA00022989"/>
    </source>
</evidence>
<evidence type="ECO:0000256" key="11">
    <source>
        <dbReference type="SAM" id="MobiDB-lite"/>
    </source>
</evidence>
<dbReference type="InterPro" id="IPR058982">
    <property type="entry name" value="Beta-barrel_AprE"/>
</dbReference>
<protein>
    <recommendedName>
        <fullName evidence="9">Membrane fusion protein (MFP) family protein</fullName>
    </recommendedName>
</protein>
<evidence type="ECO:0000313" key="14">
    <source>
        <dbReference type="EMBL" id="EPY02795.1"/>
    </source>
</evidence>
<dbReference type="RefSeq" id="WP_021131230.1">
    <property type="nucleotide sequence ID" value="NZ_AQPH01000009.1"/>
</dbReference>
<dbReference type="Pfam" id="PF26002">
    <property type="entry name" value="Beta-barrel_AprE"/>
    <property type="match status" value="1"/>
</dbReference>
<dbReference type="InterPro" id="IPR058781">
    <property type="entry name" value="HH_AprE-like"/>
</dbReference>
<organism evidence="14 15">
    <name type="scientific">Magnetospirillum fulvum MGU-K5</name>
    <dbReference type="NCBI Taxonomy" id="1316936"/>
    <lineage>
        <taxon>Bacteria</taxon>
        <taxon>Pseudomonadati</taxon>
        <taxon>Pseudomonadota</taxon>
        <taxon>Alphaproteobacteria</taxon>
        <taxon>Rhodospirillales</taxon>
        <taxon>Rhodospirillaceae</taxon>
        <taxon>Magnetospirillum</taxon>
    </lineage>
</organism>
<feature type="transmembrane region" description="Helical" evidence="9">
    <location>
        <begin position="38"/>
        <end position="58"/>
    </location>
</feature>
<keyword evidence="8 9" id="KW-0472">Membrane</keyword>
<dbReference type="EMBL" id="AQPH01000009">
    <property type="protein sequence ID" value="EPY02795.1"/>
    <property type="molecule type" value="Genomic_DNA"/>
</dbReference>
<dbReference type="AlphaFoldDB" id="S9TWJ9"/>
<feature type="compositionally biased region" description="Low complexity" evidence="11">
    <location>
        <begin position="1"/>
        <end position="17"/>
    </location>
</feature>
<keyword evidence="10" id="KW-0175">Coiled coil</keyword>
<dbReference type="NCBIfam" id="TIGR01843">
    <property type="entry name" value="type_I_hlyD"/>
    <property type="match status" value="1"/>
</dbReference>
<dbReference type="Gene3D" id="2.40.50.100">
    <property type="match status" value="1"/>
</dbReference>
<dbReference type="InterPro" id="IPR010129">
    <property type="entry name" value="T1SS_HlyD"/>
</dbReference>
<evidence type="ECO:0000256" key="4">
    <source>
        <dbReference type="ARBA" id="ARBA00022475"/>
    </source>
</evidence>
<comment type="subcellular location">
    <subcellularLocation>
        <location evidence="1 9">Cell inner membrane</location>
        <topology evidence="1 9">Single-pass membrane protein</topology>
    </subcellularLocation>
</comment>
<dbReference type="Gene3D" id="2.40.30.170">
    <property type="match status" value="1"/>
</dbReference>
<evidence type="ECO:0000256" key="1">
    <source>
        <dbReference type="ARBA" id="ARBA00004377"/>
    </source>
</evidence>
<evidence type="ECO:0000313" key="15">
    <source>
        <dbReference type="Proteomes" id="UP000015350"/>
    </source>
</evidence>
<gene>
    <name evidence="14" type="ORF">K678_04306</name>
</gene>
<evidence type="ECO:0000256" key="5">
    <source>
        <dbReference type="ARBA" id="ARBA00022519"/>
    </source>
</evidence>
<keyword evidence="3 9" id="KW-0813">Transport</keyword>
<evidence type="ECO:0000259" key="12">
    <source>
        <dbReference type="Pfam" id="PF25994"/>
    </source>
</evidence>
<dbReference type="SUPFAM" id="SSF111369">
    <property type="entry name" value="HlyD-like secretion proteins"/>
    <property type="match status" value="1"/>
</dbReference>
<comment type="similarity">
    <text evidence="2 9">Belongs to the membrane fusion protein (MFP) (TC 8.A.1) family.</text>
</comment>
<dbReference type="PRINTS" id="PR01490">
    <property type="entry name" value="RTXTOXIND"/>
</dbReference>
<evidence type="ECO:0000256" key="3">
    <source>
        <dbReference type="ARBA" id="ARBA00022448"/>
    </source>
</evidence>
<feature type="coiled-coil region" evidence="10">
    <location>
        <begin position="114"/>
        <end position="206"/>
    </location>
</feature>
<evidence type="ECO:0000256" key="2">
    <source>
        <dbReference type="ARBA" id="ARBA00009477"/>
    </source>
</evidence>
<accession>S9TWJ9</accession>
<dbReference type="eggNOG" id="COG0845">
    <property type="taxonomic scope" value="Bacteria"/>
</dbReference>
<dbReference type="Proteomes" id="UP000015350">
    <property type="component" value="Unassembled WGS sequence"/>
</dbReference>
<feature type="region of interest" description="Disordered" evidence="11">
    <location>
        <begin position="1"/>
        <end position="20"/>
    </location>
</feature>
<evidence type="ECO:0000256" key="6">
    <source>
        <dbReference type="ARBA" id="ARBA00022692"/>
    </source>
</evidence>